<dbReference type="OrthoDB" id="15947at10239"/>
<dbReference type="InterPro" id="IPR057251">
    <property type="entry name" value="FP_C"/>
</dbReference>
<protein>
    <submittedName>
        <fullName evidence="3">FP/25K</fullName>
    </submittedName>
</protein>
<feature type="domain" description="FP protein N-terminal" evidence="1">
    <location>
        <begin position="47"/>
        <end position="132"/>
    </location>
</feature>
<dbReference type="Proteomes" id="UP000214353">
    <property type="component" value="Segment"/>
</dbReference>
<dbReference type="GeneID" id="5141844"/>
<dbReference type="Pfam" id="PF03258">
    <property type="entry name" value="Baculo_FP"/>
    <property type="match status" value="1"/>
</dbReference>
<dbReference type="Pfam" id="PF25298">
    <property type="entry name" value="Baculo_FP_2nd"/>
    <property type="match status" value="1"/>
</dbReference>
<feature type="domain" description="FP protein C-terminal" evidence="2">
    <location>
        <begin position="135"/>
        <end position="185"/>
    </location>
</feature>
<name>Q0N454_9ABAC</name>
<sequence length="208" mass="24011">MEHVADDLINVPILKNLIKQEIDRSVINNLGLLNGKLQKLENDNLSCCVEVYGIHDKRLVDKKVRNYYLKKLCALLNLQFKHVVDSAYKNNHIEVRLTDAATAREWQTRSCRERLKNYDFDIDYDGPVKVFVAATHEHKQLLKKTRDALLPHYKYVSLCKNGVMVRQNDTSKIHVVKSEGDIYELLMKTTESLEYVGVGGGHHDQHLI</sequence>
<dbReference type="KEGG" id="vg:5141844"/>
<evidence type="ECO:0000313" key="4">
    <source>
        <dbReference type="Proteomes" id="UP000214353"/>
    </source>
</evidence>
<accession>Q0N454</accession>
<proteinExistence type="predicted"/>
<dbReference type="EMBL" id="DQ504428">
    <property type="protein sequence ID" value="ABF47389.1"/>
    <property type="molecule type" value="Genomic_DNA"/>
</dbReference>
<dbReference type="InterPro" id="IPR004941">
    <property type="entry name" value="FP_N"/>
</dbReference>
<evidence type="ECO:0000313" key="3">
    <source>
        <dbReference type="EMBL" id="ABF47389.1"/>
    </source>
</evidence>
<dbReference type="RefSeq" id="YP_717584.1">
    <property type="nucleotide sequence ID" value="NC_008293.1"/>
</dbReference>
<organism evidence="3 4">
    <name type="scientific">Clanis bilineata nucleopolyhedrovirus</name>
    <dbReference type="NCBI Taxonomy" id="1307957"/>
    <lineage>
        <taxon>Viruses</taxon>
        <taxon>Viruses incertae sedis</taxon>
        <taxon>Naldaviricetes</taxon>
        <taxon>Lefavirales</taxon>
        <taxon>Baculoviridae</taxon>
        <taxon>Alphabaculovirus</taxon>
        <taxon>Alphabaculovirus clabilineatae</taxon>
    </lineage>
</organism>
<evidence type="ECO:0000259" key="1">
    <source>
        <dbReference type="Pfam" id="PF03258"/>
    </source>
</evidence>
<reference evidence="3 4" key="1">
    <citation type="journal article" date="2009" name="BMC Genomics">
        <title>Genomic sequence, organization and characteristics of a new nucleopolyhedrovirus isolated from Clanis bilineata larva.</title>
        <authorList>
            <person name="Zhu S.Y."/>
            <person name="Yi J.P."/>
            <person name="Shen W.D."/>
            <person name="Wang L.Q."/>
            <person name="He H.G."/>
            <person name="Wang Y."/>
            <person name="Li B."/>
            <person name="Wang W.B."/>
        </authorList>
    </citation>
    <scope>NUCLEOTIDE SEQUENCE [LARGE SCALE GENOMIC DNA]</scope>
    <source>
        <strain evidence="3">DZ1</strain>
    </source>
</reference>
<keyword evidence="4" id="KW-1185">Reference proteome</keyword>
<evidence type="ECO:0000259" key="2">
    <source>
        <dbReference type="Pfam" id="PF25298"/>
    </source>
</evidence>